<dbReference type="PANTHER" id="PTHR23417">
    <property type="entry name" value="3-DEOXY-D-MANNO-OCTULOSONIC-ACID TRANSFERASE/TRNA GUANINE-N 7 - -METHYLTRANSFERASE"/>
    <property type="match status" value="1"/>
</dbReference>
<evidence type="ECO:0000256" key="2">
    <source>
        <dbReference type="ARBA" id="ARBA00011977"/>
    </source>
</evidence>
<evidence type="ECO:0000256" key="7">
    <source>
        <dbReference type="ARBA" id="ARBA00022694"/>
    </source>
</evidence>
<evidence type="ECO:0000256" key="3">
    <source>
        <dbReference type="ARBA" id="ARBA00022555"/>
    </source>
</evidence>
<evidence type="ECO:0000313" key="11">
    <source>
        <dbReference type="EMBL" id="RCN37430.1"/>
    </source>
</evidence>
<dbReference type="PROSITE" id="PS51625">
    <property type="entry name" value="SAM_MT_TRMB"/>
    <property type="match status" value="1"/>
</dbReference>
<keyword evidence="3" id="KW-0820">tRNA-binding</keyword>
<dbReference type="HAMAP" id="MF_03055">
    <property type="entry name" value="tRNA_methyltr_TrmB_euk"/>
    <property type="match status" value="1"/>
</dbReference>
<keyword evidence="6" id="KW-0949">S-adenosyl-L-methionine</keyword>
<evidence type="ECO:0000256" key="8">
    <source>
        <dbReference type="ARBA" id="ARBA00022884"/>
    </source>
</evidence>
<dbReference type="Proteomes" id="UP000252519">
    <property type="component" value="Unassembled WGS sequence"/>
</dbReference>
<feature type="region of interest" description="Disordered" evidence="10">
    <location>
        <begin position="105"/>
        <end position="142"/>
    </location>
</feature>
<sequence length="452" mass="51233">MRTKKQGLRVVPPQIGCSRTIVGSGSYSNHEQKRMAGRFQVGSDEPAEFVNVGIAQIVLLSSLSKAKVDSYRLVRKISRPELLGVGKPSRKNVVELRQELLTKYHPPAASTIPSSSKTNSNEFSAPKNKKSKTKSSNSVDSRTVTLSPGYAYAHLAKPCQHCGCKRVRVVNPGRLDRRNIMECTNRECIATIKFTNIPEGTLINPGGKPEEFSWYDLDPEEIFYPSTSTFARLEESLKSDVKKPFIPQIRYGEHGSIVVRCPGQKELVKMKQRAHSNPHSDHDIEYPRTPAEMDWKKLYGDYAEGRQVEFADVGCGYGGLLMKLSPMFPDVLMVGLEIRVKVSDFVQEKIKALRLRSTETGGFRNVACLRSNAMKYLPNYFYKHQLSKIFFLFPDPHFKNKKHKWRIITPGLLAEYAYVLRPGGLSIFLYQFVDSDSQSYWKDYCQSSLQRA</sequence>
<keyword evidence="4 11" id="KW-0489">Methyltransferase</keyword>
<keyword evidence="9" id="KW-0539">Nucleus</keyword>
<keyword evidence="7" id="KW-0819">tRNA processing</keyword>
<dbReference type="GO" id="GO:0043527">
    <property type="term" value="C:tRNA methyltransferase complex"/>
    <property type="evidence" value="ECO:0007669"/>
    <property type="project" value="TreeGrafter"/>
</dbReference>
<dbReference type="AlphaFoldDB" id="A0A368G310"/>
<dbReference type="EC" id="2.1.1.33" evidence="2"/>
<dbReference type="SUPFAM" id="SSF53335">
    <property type="entry name" value="S-adenosyl-L-methionine-dependent methyltransferases"/>
    <property type="match status" value="1"/>
</dbReference>
<dbReference type="InterPro" id="IPR025763">
    <property type="entry name" value="Trm8_euk"/>
</dbReference>
<evidence type="ECO:0000256" key="1">
    <source>
        <dbReference type="ARBA" id="ARBA00000142"/>
    </source>
</evidence>
<evidence type="ECO:0000256" key="5">
    <source>
        <dbReference type="ARBA" id="ARBA00022679"/>
    </source>
</evidence>
<dbReference type="Gene3D" id="3.40.50.150">
    <property type="entry name" value="Vaccinia Virus protein VP39"/>
    <property type="match status" value="1"/>
</dbReference>
<organism evidence="11 12">
    <name type="scientific">Ancylostoma caninum</name>
    <name type="common">Dog hookworm</name>
    <dbReference type="NCBI Taxonomy" id="29170"/>
    <lineage>
        <taxon>Eukaryota</taxon>
        <taxon>Metazoa</taxon>
        <taxon>Ecdysozoa</taxon>
        <taxon>Nematoda</taxon>
        <taxon>Chromadorea</taxon>
        <taxon>Rhabditida</taxon>
        <taxon>Rhabditina</taxon>
        <taxon>Rhabditomorpha</taxon>
        <taxon>Strongyloidea</taxon>
        <taxon>Ancylostomatidae</taxon>
        <taxon>Ancylostomatinae</taxon>
        <taxon>Ancylostoma</taxon>
    </lineage>
</organism>
<gene>
    <name evidence="11" type="ORF">ANCCAN_16682</name>
</gene>
<dbReference type="OrthoDB" id="47276at2759"/>
<name>A0A368G310_ANCCA</name>
<evidence type="ECO:0000256" key="4">
    <source>
        <dbReference type="ARBA" id="ARBA00022603"/>
    </source>
</evidence>
<dbReference type="GO" id="GO:0008176">
    <property type="term" value="F:tRNA (guanine(46)-N7)-methyltransferase activity"/>
    <property type="evidence" value="ECO:0007669"/>
    <property type="project" value="UniProtKB-EC"/>
</dbReference>
<dbReference type="InterPro" id="IPR029063">
    <property type="entry name" value="SAM-dependent_MTases_sf"/>
</dbReference>
<comment type="caution">
    <text evidence="11">The sequence shown here is derived from an EMBL/GenBank/DDBJ whole genome shotgun (WGS) entry which is preliminary data.</text>
</comment>
<feature type="compositionally biased region" description="Polar residues" evidence="10">
    <location>
        <begin position="111"/>
        <end position="123"/>
    </location>
</feature>
<reference evidence="11 12" key="1">
    <citation type="submission" date="2014-10" db="EMBL/GenBank/DDBJ databases">
        <title>Draft genome of the hookworm Ancylostoma caninum.</title>
        <authorList>
            <person name="Mitreva M."/>
        </authorList>
    </citation>
    <scope>NUCLEOTIDE SEQUENCE [LARGE SCALE GENOMIC DNA]</scope>
    <source>
        <strain evidence="11 12">Baltimore</strain>
    </source>
</reference>
<evidence type="ECO:0000256" key="10">
    <source>
        <dbReference type="SAM" id="MobiDB-lite"/>
    </source>
</evidence>
<proteinExistence type="inferred from homology"/>
<dbReference type="GO" id="GO:0000049">
    <property type="term" value="F:tRNA binding"/>
    <property type="evidence" value="ECO:0007669"/>
    <property type="project" value="UniProtKB-KW"/>
</dbReference>
<comment type="catalytic activity">
    <reaction evidence="1">
        <text>guanosine(46) in tRNA + S-adenosyl-L-methionine = N(7)-methylguanosine(46) in tRNA + S-adenosyl-L-homocysteine</text>
        <dbReference type="Rhea" id="RHEA:42708"/>
        <dbReference type="Rhea" id="RHEA-COMP:10188"/>
        <dbReference type="Rhea" id="RHEA-COMP:10189"/>
        <dbReference type="ChEBI" id="CHEBI:57856"/>
        <dbReference type="ChEBI" id="CHEBI:59789"/>
        <dbReference type="ChEBI" id="CHEBI:74269"/>
        <dbReference type="ChEBI" id="CHEBI:74480"/>
        <dbReference type="EC" id="2.1.1.33"/>
    </reaction>
</comment>
<dbReference type="Pfam" id="PF02390">
    <property type="entry name" value="Methyltransf_4"/>
    <property type="match status" value="1"/>
</dbReference>
<dbReference type="STRING" id="29170.A0A368G310"/>
<evidence type="ECO:0000256" key="9">
    <source>
        <dbReference type="ARBA" id="ARBA00023242"/>
    </source>
</evidence>
<protein>
    <recommendedName>
        <fullName evidence="2">tRNA (guanine(46)-N(7))-methyltransferase</fullName>
        <ecNumber evidence="2">2.1.1.33</ecNumber>
    </recommendedName>
</protein>
<evidence type="ECO:0000256" key="6">
    <source>
        <dbReference type="ARBA" id="ARBA00022691"/>
    </source>
</evidence>
<dbReference type="EMBL" id="JOJR01000469">
    <property type="protein sequence ID" value="RCN37430.1"/>
    <property type="molecule type" value="Genomic_DNA"/>
</dbReference>
<evidence type="ECO:0000313" key="12">
    <source>
        <dbReference type="Proteomes" id="UP000252519"/>
    </source>
</evidence>
<dbReference type="PANTHER" id="PTHR23417:SF16">
    <property type="entry name" value="TRNA (GUANINE-N(7)-)-METHYLTRANSFERASE"/>
    <property type="match status" value="1"/>
</dbReference>
<feature type="non-terminal residue" evidence="11">
    <location>
        <position position="452"/>
    </location>
</feature>
<accession>A0A368G310</accession>
<dbReference type="InterPro" id="IPR003358">
    <property type="entry name" value="tRNA_(Gua-N-7)_MeTrfase_Trmb"/>
</dbReference>
<keyword evidence="8" id="KW-0694">RNA-binding</keyword>
<keyword evidence="12" id="KW-1185">Reference proteome</keyword>
<keyword evidence="5 11" id="KW-0808">Transferase</keyword>